<protein>
    <recommendedName>
        <fullName evidence="4">PEGA domain-containing protein</fullName>
    </recommendedName>
</protein>
<accession>A0A1G2CC45</accession>
<evidence type="ECO:0008006" key="4">
    <source>
        <dbReference type="Google" id="ProtNLM"/>
    </source>
</evidence>
<dbReference type="STRING" id="1798649.A3B13_00740"/>
<feature type="chain" id="PRO_5009582264" description="PEGA domain-containing protein" evidence="1">
    <location>
        <begin position="20"/>
        <end position="187"/>
    </location>
</feature>
<sequence length="187" mass="20360">MMKKLFLLFALFLAGWISAGCTITAGGQSVLGIETEKDKDGKPVPAFGTVITVHQYGVGGQVQPPPAPPGTPPMPPVVDSKTGIAVPPAPASYQTVYKKADDPTLRAFVNWSPNAVRLQIDGKQEIKLAAWQSTVDMAFEPGNHRVKVITERPTANFSTLEIIRFIEFSVRLEGRWEPIQVGFHTGY</sequence>
<proteinExistence type="predicted"/>
<evidence type="ECO:0000256" key="1">
    <source>
        <dbReference type="SAM" id="SignalP"/>
    </source>
</evidence>
<reference evidence="2 3" key="1">
    <citation type="journal article" date="2016" name="Nat. Commun.">
        <title>Thousands of microbial genomes shed light on interconnected biogeochemical processes in an aquifer system.</title>
        <authorList>
            <person name="Anantharaman K."/>
            <person name="Brown C.T."/>
            <person name="Hug L.A."/>
            <person name="Sharon I."/>
            <person name="Castelle C.J."/>
            <person name="Probst A.J."/>
            <person name="Thomas B.C."/>
            <person name="Singh A."/>
            <person name="Wilkins M.J."/>
            <person name="Karaoz U."/>
            <person name="Brodie E.L."/>
            <person name="Williams K.H."/>
            <person name="Hubbard S.S."/>
            <person name="Banfield J.F."/>
        </authorList>
    </citation>
    <scope>NUCLEOTIDE SEQUENCE [LARGE SCALE GENOMIC DNA]</scope>
</reference>
<keyword evidence="1" id="KW-0732">Signal</keyword>
<evidence type="ECO:0000313" key="2">
    <source>
        <dbReference type="EMBL" id="OGY98954.1"/>
    </source>
</evidence>
<organism evidence="2 3">
    <name type="scientific">Candidatus Liptonbacteria bacterium RIFCSPLOWO2_01_FULL_45_15</name>
    <dbReference type="NCBI Taxonomy" id="1798649"/>
    <lineage>
        <taxon>Bacteria</taxon>
        <taxon>Candidatus Liptoniibacteriota</taxon>
    </lineage>
</organism>
<dbReference type="EMBL" id="MHKZ01000048">
    <property type="protein sequence ID" value="OGY98954.1"/>
    <property type="molecule type" value="Genomic_DNA"/>
</dbReference>
<comment type="caution">
    <text evidence="2">The sequence shown here is derived from an EMBL/GenBank/DDBJ whole genome shotgun (WGS) entry which is preliminary data.</text>
</comment>
<evidence type="ECO:0000313" key="3">
    <source>
        <dbReference type="Proteomes" id="UP000176287"/>
    </source>
</evidence>
<dbReference type="Proteomes" id="UP000176287">
    <property type="component" value="Unassembled WGS sequence"/>
</dbReference>
<dbReference type="AlphaFoldDB" id="A0A1G2CC45"/>
<feature type="signal peptide" evidence="1">
    <location>
        <begin position="1"/>
        <end position="19"/>
    </location>
</feature>
<gene>
    <name evidence="2" type="ORF">A3B13_00740</name>
</gene>
<dbReference type="PROSITE" id="PS51257">
    <property type="entry name" value="PROKAR_LIPOPROTEIN"/>
    <property type="match status" value="1"/>
</dbReference>
<name>A0A1G2CC45_9BACT</name>